<dbReference type="InterPro" id="IPR036390">
    <property type="entry name" value="WH_DNA-bd_sf"/>
</dbReference>
<dbReference type="Proteomes" id="UP000318833">
    <property type="component" value="Unassembled WGS sequence"/>
</dbReference>
<dbReference type="OrthoDB" id="9808017at2"/>
<evidence type="ECO:0000313" key="3">
    <source>
        <dbReference type="Proteomes" id="UP000318833"/>
    </source>
</evidence>
<gene>
    <name evidence="2" type="ORF">FOF46_07195</name>
</gene>
<dbReference type="InterPro" id="IPR036388">
    <property type="entry name" value="WH-like_DNA-bd_sf"/>
</dbReference>
<proteinExistence type="predicted"/>
<name>A0A554VN54_9FLAO</name>
<dbReference type="InterPro" id="IPR005149">
    <property type="entry name" value="Tscrpt_reg_PadR_N"/>
</dbReference>
<reference evidence="2 3" key="1">
    <citation type="submission" date="2019-07" db="EMBL/GenBank/DDBJ databases">
        <title>The draft genome sequence of Aquimarina algiphila M91.</title>
        <authorList>
            <person name="Meng X."/>
        </authorList>
    </citation>
    <scope>NUCLEOTIDE SEQUENCE [LARGE SCALE GENOMIC DNA]</scope>
    <source>
        <strain evidence="2 3">M91</strain>
    </source>
</reference>
<dbReference type="PANTHER" id="PTHR33169:SF14">
    <property type="entry name" value="TRANSCRIPTIONAL REGULATOR RV3488"/>
    <property type="match status" value="1"/>
</dbReference>
<dbReference type="PANTHER" id="PTHR33169">
    <property type="entry name" value="PADR-FAMILY TRANSCRIPTIONAL REGULATOR"/>
    <property type="match status" value="1"/>
</dbReference>
<dbReference type="Pfam" id="PF03551">
    <property type="entry name" value="PadR"/>
    <property type="match status" value="1"/>
</dbReference>
<dbReference type="EMBL" id="VLNR01000011">
    <property type="protein sequence ID" value="TSE09793.1"/>
    <property type="molecule type" value="Genomic_DNA"/>
</dbReference>
<evidence type="ECO:0000259" key="1">
    <source>
        <dbReference type="Pfam" id="PF03551"/>
    </source>
</evidence>
<evidence type="ECO:0000313" key="2">
    <source>
        <dbReference type="EMBL" id="TSE09793.1"/>
    </source>
</evidence>
<protein>
    <submittedName>
        <fullName evidence="2">Helix-turn-helix transcriptional regulator</fullName>
    </submittedName>
</protein>
<dbReference type="RefSeq" id="WP_109435744.1">
    <property type="nucleotide sequence ID" value="NZ_CANLFO010000017.1"/>
</dbReference>
<organism evidence="2 3">
    <name type="scientific">Aquimarina algiphila</name>
    <dbReference type="NCBI Taxonomy" id="2047982"/>
    <lineage>
        <taxon>Bacteria</taxon>
        <taxon>Pseudomonadati</taxon>
        <taxon>Bacteroidota</taxon>
        <taxon>Flavobacteriia</taxon>
        <taxon>Flavobacteriales</taxon>
        <taxon>Flavobacteriaceae</taxon>
        <taxon>Aquimarina</taxon>
    </lineage>
</organism>
<dbReference type="AlphaFoldDB" id="A0A554VN54"/>
<dbReference type="SUPFAM" id="SSF46785">
    <property type="entry name" value="Winged helix' DNA-binding domain"/>
    <property type="match status" value="1"/>
</dbReference>
<feature type="domain" description="Transcription regulator PadR N-terminal" evidence="1">
    <location>
        <begin position="15"/>
        <end position="86"/>
    </location>
</feature>
<sequence>MYSKELLKGTLSVIILNLLAENDRMYGYEIFKKVKELSDEKILLKDGSLYPALQKMTKDGLLSFEEVYIGKRVRKYYFLTPKGKKEKIIHVQELIDFIATLNKVIFNPLKTI</sequence>
<accession>A0A554VN54</accession>
<dbReference type="Gene3D" id="1.10.10.10">
    <property type="entry name" value="Winged helix-like DNA-binding domain superfamily/Winged helix DNA-binding domain"/>
    <property type="match status" value="1"/>
</dbReference>
<comment type="caution">
    <text evidence="2">The sequence shown here is derived from an EMBL/GenBank/DDBJ whole genome shotgun (WGS) entry which is preliminary data.</text>
</comment>
<dbReference type="InterPro" id="IPR052509">
    <property type="entry name" value="Metal_resp_DNA-bind_regulator"/>
</dbReference>
<keyword evidence="3" id="KW-1185">Reference proteome</keyword>